<name>A0A9D1MPN0_9FIRM</name>
<dbReference type="AlphaFoldDB" id="A0A9D1MPN0"/>
<reference evidence="1" key="2">
    <citation type="journal article" date="2021" name="PeerJ">
        <title>Extensive microbial diversity within the chicken gut microbiome revealed by metagenomics and culture.</title>
        <authorList>
            <person name="Gilroy R."/>
            <person name="Ravi A."/>
            <person name="Getino M."/>
            <person name="Pursley I."/>
            <person name="Horton D.L."/>
            <person name="Alikhan N.F."/>
            <person name="Baker D."/>
            <person name="Gharbi K."/>
            <person name="Hall N."/>
            <person name="Watson M."/>
            <person name="Adriaenssens E.M."/>
            <person name="Foster-Nyarko E."/>
            <person name="Jarju S."/>
            <person name="Secka A."/>
            <person name="Antonio M."/>
            <person name="Oren A."/>
            <person name="Chaudhuri R.R."/>
            <person name="La Ragione R."/>
            <person name="Hildebrand F."/>
            <person name="Pallen M.J."/>
        </authorList>
    </citation>
    <scope>NUCLEOTIDE SEQUENCE</scope>
    <source>
        <strain evidence="1">CHK160-1198</strain>
    </source>
</reference>
<protein>
    <submittedName>
        <fullName evidence="1">Uncharacterized protein</fullName>
    </submittedName>
</protein>
<reference evidence="1" key="1">
    <citation type="submission" date="2020-10" db="EMBL/GenBank/DDBJ databases">
        <authorList>
            <person name="Gilroy R."/>
        </authorList>
    </citation>
    <scope>NUCLEOTIDE SEQUENCE</scope>
    <source>
        <strain evidence="1">CHK160-1198</strain>
    </source>
</reference>
<accession>A0A9D1MPN0</accession>
<evidence type="ECO:0000313" key="1">
    <source>
        <dbReference type="EMBL" id="HIU64112.1"/>
    </source>
</evidence>
<sequence>MIEEPCVQQEFYLDAVAIVLASSKEEALQKLKERAEGWRIADLECLEPQVFSLKEAKVIFTDIRG</sequence>
<gene>
    <name evidence="1" type="ORF">IAB06_03600</name>
</gene>
<dbReference type="EMBL" id="DVNI01000052">
    <property type="protein sequence ID" value="HIU64112.1"/>
    <property type="molecule type" value="Genomic_DNA"/>
</dbReference>
<proteinExistence type="predicted"/>
<comment type="caution">
    <text evidence="1">The sequence shown here is derived from an EMBL/GenBank/DDBJ whole genome shotgun (WGS) entry which is preliminary data.</text>
</comment>
<evidence type="ECO:0000313" key="2">
    <source>
        <dbReference type="Proteomes" id="UP000824099"/>
    </source>
</evidence>
<dbReference type="Proteomes" id="UP000824099">
    <property type="component" value="Unassembled WGS sequence"/>
</dbReference>
<organism evidence="1 2">
    <name type="scientific">Candidatus Avacidaminococcus intestinavium</name>
    <dbReference type="NCBI Taxonomy" id="2840684"/>
    <lineage>
        <taxon>Bacteria</taxon>
        <taxon>Bacillati</taxon>
        <taxon>Bacillota</taxon>
        <taxon>Negativicutes</taxon>
        <taxon>Acidaminococcales</taxon>
        <taxon>Acidaminococcaceae</taxon>
        <taxon>Acidaminococcaceae incertae sedis</taxon>
        <taxon>Candidatus Avacidaminococcus</taxon>
    </lineage>
</organism>